<reference evidence="1" key="2">
    <citation type="submission" date="2018-05" db="EMBL/GenBank/DDBJ databases">
        <title>OmerRS3 (Oryza meridionalis Reference Sequence Version 3).</title>
        <authorList>
            <person name="Zhang J."/>
            <person name="Kudrna D."/>
            <person name="Lee S."/>
            <person name="Talag J."/>
            <person name="Welchert J."/>
            <person name="Wing R.A."/>
        </authorList>
    </citation>
    <scope>NUCLEOTIDE SEQUENCE [LARGE SCALE GENOMIC DNA]</scope>
    <source>
        <strain evidence="1">cv. OR44</strain>
    </source>
</reference>
<proteinExistence type="predicted"/>
<keyword evidence="2" id="KW-1185">Reference proteome</keyword>
<dbReference type="InterPro" id="IPR002110">
    <property type="entry name" value="Ankyrin_rpt"/>
</dbReference>
<dbReference type="SUPFAM" id="SSF48403">
    <property type="entry name" value="Ankyrin repeat"/>
    <property type="match status" value="1"/>
</dbReference>
<name>A0A0E0BXW6_9ORYZ</name>
<dbReference type="Pfam" id="PF00023">
    <property type="entry name" value="Ank"/>
    <property type="match status" value="1"/>
</dbReference>
<evidence type="ECO:0000313" key="1">
    <source>
        <dbReference type="EnsemblPlants" id="OMERI01G04860.3"/>
    </source>
</evidence>
<reference evidence="1" key="1">
    <citation type="submission" date="2015-04" db="UniProtKB">
        <authorList>
            <consortium name="EnsemblPlants"/>
        </authorList>
    </citation>
    <scope>IDENTIFICATION</scope>
</reference>
<dbReference type="Gramene" id="OMERI01G04860.3">
    <property type="protein sequence ID" value="OMERI01G04860.3"/>
    <property type="gene ID" value="OMERI01G04860"/>
</dbReference>
<protein>
    <recommendedName>
        <fullName evidence="3">PGG domain-containing protein</fullName>
    </recommendedName>
</protein>
<dbReference type="Gene3D" id="1.25.40.20">
    <property type="entry name" value="Ankyrin repeat-containing domain"/>
    <property type="match status" value="1"/>
</dbReference>
<dbReference type="AlphaFoldDB" id="A0A0E0BXW6"/>
<dbReference type="Proteomes" id="UP000008021">
    <property type="component" value="Chromosome 1"/>
</dbReference>
<evidence type="ECO:0000313" key="2">
    <source>
        <dbReference type="Proteomes" id="UP000008021"/>
    </source>
</evidence>
<accession>A0A0E0BXW6</accession>
<sequence length="92" mass="9689">MAPPPPPFVYLSTTGASTLLRRAAFYGNLGLLLFSAASIPPDRCATKRLGIEKGKARDAILALNKDGIGLLHAAACQGHLNVCKFLVEELGV</sequence>
<dbReference type="EnsemblPlants" id="OMERI01G04860.3">
    <property type="protein sequence ID" value="OMERI01G04860.3"/>
    <property type="gene ID" value="OMERI01G04860"/>
</dbReference>
<dbReference type="InterPro" id="IPR036770">
    <property type="entry name" value="Ankyrin_rpt-contain_sf"/>
</dbReference>
<evidence type="ECO:0008006" key="3">
    <source>
        <dbReference type="Google" id="ProtNLM"/>
    </source>
</evidence>
<organism evidence="1">
    <name type="scientific">Oryza meridionalis</name>
    <dbReference type="NCBI Taxonomy" id="40149"/>
    <lineage>
        <taxon>Eukaryota</taxon>
        <taxon>Viridiplantae</taxon>
        <taxon>Streptophyta</taxon>
        <taxon>Embryophyta</taxon>
        <taxon>Tracheophyta</taxon>
        <taxon>Spermatophyta</taxon>
        <taxon>Magnoliopsida</taxon>
        <taxon>Liliopsida</taxon>
        <taxon>Poales</taxon>
        <taxon>Poaceae</taxon>
        <taxon>BOP clade</taxon>
        <taxon>Oryzoideae</taxon>
        <taxon>Oryzeae</taxon>
        <taxon>Oryzinae</taxon>
        <taxon>Oryza</taxon>
    </lineage>
</organism>
<dbReference type="HOGENOM" id="CLU_2519352_0_0_1"/>